<organism evidence="1 2">
    <name type="scientific">Diaporthe australafricana</name>
    <dbReference type="NCBI Taxonomy" id="127596"/>
    <lineage>
        <taxon>Eukaryota</taxon>
        <taxon>Fungi</taxon>
        <taxon>Dikarya</taxon>
        <taxon>Ascomycota</taxon>
        <taxon>Pezizomycotina</taxon>
        <taxon>Sordariomycetes</taxon>
        <taxon>Sordariomycetidae</taxon>
        <taxon>Diaporthales</taxon>
        <taxon>Diaporthaceae</taxon>
        <taxon>Diaporthe</taxon>
    </lineage>
</organism>
<sequence>MGARSYLTRLVLSGSHHDPPKAVDSPTGILEAPKEVEVKDPDPELKKYKRLFHQLHNLEDNPNVLAEARDTLILFFAESLSGAIARPKDDAIVSMEEFDAESLAAFLQRQDEKILTRLERYTTRRESGGSRELFQTPDEARRWLIQRAPSKLVDGAWLGYMHTTETPFALRPITKNAWQVMSEELGDGDLAKNHAAIYRKLLQGIGAGLPEASSEAFVRAHDDDNNNNNNNNTKNGSEDIEIWRSAVAQMLISLFPREFLPEILGFNLHFECLAWDTVRAARELREVRLDDYYFLLHISIDNSDSGHAAMASRVVVDYLRRVQSEQGDAALRRAWGGVQAGYLLSESATLERAPPPEGSGGSSSSSSLVPFVGNAFAGELVRIFRAKAAVAARLHCASRVRIGPKKLAEWLDLDQAVLDTAEGRAEFLSCLSTARPWVRVGDVAGSRLVAELEWNGKMFGAFTANELEVLKGWIVALARPPPVDTSVYWDFVGQPAVPSAQALQARDVRLDGNVFSDRGLSSPWSPVGLAHARTAGTLGRTVDPVKFLPLWFAHPCLLERLAAIPIRTCDIFGSAVVRLIRAQRGFTSEGTGVSGMDGLRTSGEESLGLVELGLEMSRSAGLPTPRDLRDVVSADFGFALDMLHWSMRPVRNRNALFGMALAFVEVHESIASDGRGLLSELSMQTLGVIARRERQCLAACRQVMTTKKSIDEAEAAAELARAAIACCFS</sequence>
<reference evidence="1 2" key="1">
    <citation type="journal article" date="2024" name="IMA Fungus">
        <title>IMA Genome - F19 : A genome assembly and annotation guide to empower mycologists, including annotated draft genome sequences of Ceratocystis pirilliformis, Diaporthe australafricana, Fusarium ophioides, Paecilomyces lecythidis, and Sporothrix stenoceras.</title>
        <authorList>
            <person name="Aylward J."/>
            <person name="Wilson A.M."/>
            <person name="Visagie C.M."/>
            <person name="Spraker J."/>
            <person name="Barnes I."/>
            <person name="Buitendag C."/>
            <person name="Ceriani C."/>
            <person name="Del Mar Angel L."/>
            <person name="du Plessis D."/>
            <person name="Fuchs T."/>
            <person name="Gasser K."/>
            <person name="Kramer D."/>
            <person name="Li W."/>
            <person name="Munsamy K."/>
            <person name="Piso A."/>
            <person name="Price J.L."/>
            <person name="Sonnekus B."/>
            <person name="Thomas C."/>
            <person name="van der Nest A."/>
            <person name="van Dijk A."/>
            <person name="van Heerden A."/>
            <person name="van Vuuren N."/>
            <person name="Yilmaz N."/>
            <person name="Duong T.A."/>
            <person name="van der Merwe N.A."/>
            <person name="Wingfield M.J."/>
            <person name="Wingfield B.D."/>
        </authorList>
    </citation>
    <scope>NUCLEOTIDE SEQUENCE [LARGE SCALE GENOMIC DNA]</scope>
    <source>
        <strain evidence="1 2">CMW 18300</strain>
    </source>
</reference>
<protein>
    <submittedName>
        <fullName evidence="1">Uncharacterized protein</fullName>
    </submittedName>
</protein>
<gene>
    <name evidence="1" type="ORF">Daus18300_011413</name>
</gene>
<dbReference type="Proteomes" id="UP001583177">
    <property type="component" value="Unassembled WGS sequence"/>
</dbReference>
<evidence type="ECO:0000313" key="2">
    <source>
        <dbReference type="Proteomes" id="UP001583177"/>
    </source>
</evidence>
<proteinExistence type="predicted"/>
<dbReference type="SMART" id="SM01236">
    <property type="entry name" value="Haem_oxygenase_2"/>
    <property type="match status" value="1"/>
</dbReference>
<dbReference type="Pfam" id="PF14518">
    <property type="entry name" value="Haem_oxygenas_2"/>
    <property type="match status" value="1"/>
</dbReference>
<evidence type="ECO:0000313" key="1">
    <source>
        <dbReference type="EMBL" id="KAL1854492.1"/>
    </source>
</evidence>
<name>A0ABR3W6Y2_9PEZI</name>
<comment type="caution">
    <text evidence="1">The sequence shown here is derived from an EMBL/GenBank/DDBJ whole genome shotgun (WGS) entry which is preliminary data.</text>
</comment>
<keyword evidence="2" id="KW-1185">Reference proteome</keyword>
<accession>A0ABR3W6Y2</accession>
<dbReference type="EMBL" id="JAWRVE010000138">
    <property type="protein sequence ID" value="KAL1854492.1"/>
    <property type="molecule type" value="Genomic_DNA"/>
</dbReference>